<evidence type="ECO:0000313" key="3">
    <source>
        <dbReference type="Proteomes" id="UP000235392"/>
    </source>
</evidence>
<name>A0A2N5T9D3_9BASI</name>
<dbReference type="PANTHER" id="PTHR33069:SF3">
    <property type="entry name" value="DYNEIN HEAVY CHAIN TAIL DOMAIN-CONTAINING PROTEIN"/>
    <property type="match status" value="1"/>
</dbReference>
<dbReference type="AlphaFoldDB" id="A0A2N5T9D3"/>
<gene>
    <name evidence="2" type="ORF">PCASD_17733</name>
</gene>
<proteinExistence type="predicted"/>
<dbReference type="PANTHER" id="PTHR33069">
    <property type="entry name" value="CHROMOSOME 7, WHOLE GENOME SHOTGUN SEQUENCE-RELATED"/>
    <property type="match status" value="1"/>
</dbReference>
<feature type="region of interest" description="Disordered" evidence="1">
    <location>
        <begin position="1"/>
        <end position="21"/>
    </location>
</feature>
<reference evidence="2 3" key="1">
    <citation type="submission" date="2017-11" db="EMBL/GenBank/DDBJ databases">
        <title>De novo assembly and phasing of dikaryotic genomes from two isolates of Puccinia coronata f. sp. avenae, the causal agent of oat crown rust.</title>
        <authorList>
            <person name="Miller M.E."/>
            <person name="Zhang Y."/>
            <person name="Omidvar V."/>
            <person name="Sperschneider J."/>
            <person name="Schwessinger B."/>
            <person name="Raley C."/>
            <person name="Palmer J.M."/>
            <person name="Garnica D."/>
            <person name="Upadhyaya N."/>
            <person name="Rathjen J."/>
            <person name="Taylor J.M."/>
            <person name="Park R.F."/>
            <person name="Dodds P.N."/>
            <person name="Hirsch C.D."/>
            <person name="Kianian S.F."/>
            <person name="Figueroa M."/>
        </authorList>
    </citation>
    <scope>NUCLEOTIDE SEQUENCE [LARGE SCALE GENOMIC DNA]</scope>
    <source>
        <strain evidence="2">12SD80</strain>
    </source>
</reference>
<accession>A0A2N5T9D3</accession>
<dbReference type="EMBL" id="PGCI01000676">
    <property type="protein sequence ID" value="PLW22103.1"/>
    <property type="molecule type" value="Genomic_DNA"/>
</dbReference>
<feature type="compositionally biased region" description="Polar residues" evidence="1">
    <location>
        <begin position="1"/>
        <end position="16"/>
    </location>
</feature>
<dbReference type="Proteomes" id="UP000235392">
    <property type="component" value="Unassembled WGS sequence"/>
</dbReference>
<protein>
    <submittedName>
        <fullName evidence="2">Uncharacterized protein</fullName>
    </submittedName>
</protein>
<evidence type="ECO:0000256" key="1">
    <source>
        <dbReference type="SAM" id="MobiDB-lite"/>
    </source>
</evidence>
<comment type="caution">
    <text evidence="2">The sequence shown here is derived from an EMBL/GenBank/DDBJ whole genome shotgun (WGS) entry which is preliminary data.</text>
</comment>
<sequence length="438" mass="50071">MSDSANSPTTTPNESTDVVPESIREQRGLINQNFENLANKVKPYAPLISTDPIVPVDSNRVPVDTNRETWNKTLNRLRFKLLPLLEEQIDTLLELLHPSELEDDIDGSSLALIIEIQSELDQNLHEILSIAAGIKHKPFSSPAQADDQELEEFKEFRRQGISSGLKTLNRTLHSLFDESSHMIRDLTKPSTLTIESYQHLQSSRSSAISQHTFMAARYMNQVIKRMSAHEFTLILQLWAPQVHFTHNEFLSDLPKLIYRVIHHPEREYSYDGLAKCLKNKHALPLAQALIPLMKLSRVFFKTLMKCGLNKIPSKPFTHMNSYQLATLSDSVGFIMHDLFIVMKSIAEYGSDDVDDDQDYNPEYIEGIITRTIRRFDFNILLVIAYVTPLITDSIFEPNPLQTYLLQWNNLFLIAARRCILAAQFYSSASQAAETHENE</sequence>
<evidence type="ECO:0000313" key="2">
    <source>
        <dbReference type="EMBL" id="PLW22103.1"/>
    </source>
</evidence>
<organism evidence="2 3">
    <name type="scientific">Puccinia coronata f. sp. avenae</name>
    <dbReference type="NCBI Taxonomy" id="200324"/>
    <lineage>
        <taxon>Eukaryota</taxon>
        <taxon>Fungi</taxon>
        <taxon>Dikarya</taxon>
        <taxon>Basidiomycota</taxon>
        <taxon>Pucciniomycotina</taxon>
        <taxon>Pucciniomycetes</taxon>
        <taxon>Pucciniales</taxon>
        <taxon>Pucciniaceae</taxon>
        <taxon>Puccinia</taxon>
    </lineage>
</organism>